<dbReference type="PRINTS" id="PR00111">
    <property type="entry name" value="ABHYDROLASE"/>
</dbReference>
<name>A0A563DI97_9FLAO</name>
<gene>
    <name evidence="3" type="ORF">ETU09_02190</name>
</gene>
<dbReference type="Proteomes" id="UP000319499">
    <property type="component" value="Unassembled WGS sequence"/>
</dbReference>
<dbReference type="EMBL" id="SELH01000013">
    <property type="protein sequence ID" value="TWP29809.1"/>
    <property type="molecule type" value="Genomic_DNA"/>
</dbReference>
<evidence type="ECO:0000256" key="1">
    <source>
        <dbReference type="SAM" id="Phobius"/>
    </source>
</evidence>
<keyword evidence="3" id="KW-0378">Hydrolase</keyword>
<accession>A0A563DI97</accession>
<evidence type="ECO:0000313" key="4">
    <source>
        <dbReference type="Proteomes" id="UP000319499"/>
    </source>
</evidence>
<keyword evidence="1" id="KW-1133">Transmembrane helix</keyword>
<proteinExistence type="predicted"/>
<dbReference type="SUPFAM" id="SSF53474">
    <property type="entry name" value="alpha/beta-Hydrolases"/>
    <property type="match status" value="1"/>
</dbReference>
<reference evidence="3 4" key="1">
    <citation type="submission" date="2019-02" db="EMBL/GenBank/DDBJ databases">
        <title>Apibacter muscae sp. nov.: a novel member of the house fly microbiota.</title>
        <authorList>
            <person name="Park R."/>
        </authorList>
    </citation>
    <scope>NUCLEOTIDE SEQUENCE [LARGE SCALE GENOMIC DNA]</scope>
    <source>
        <strain evidence="3 4">AL1</strain>
    </source>
</reference>
<dbReference type="GO" id="GO:0016787">
    <property type="term" value="F:hydrolase activity"/>
    <property type="evidence" value="ECO:0007669"/>
    <property type="project" value="UniProtKB-KW"/>
</dbReference>
<keyword evidence="4" id="KW-1185">Reference proteome</keyword>
<keyword evidence="1" id="KW-0472">Membrane</keyword>
<dbReference type="RefSeq" id="WP_146291613.1">
    <property type="nucleotide sequence ID" value="NZ_SELH01000013.1"/>
</dbReference>
<dbReference type="InterPro" id="IPR000073">
    <property type="entry name" value="AB_hydrolase_1"/>
</dbReference>
<dbReference type="InterPro" id="IPR029058">
    <property type="entry name" value="AB_hydrolase_fold"/>
</dbReference>
<comment type="caution">
    <text evidence="3">The sequence shown here is derived from an EMBL/GenBank/DDBJ whole genome shotgun (WGS) entry which is preliminary data.</text>
</comment>
<organism evidence="3 4">
    <name type="scientific">Apibacter muscae</name>
    <dbReference type="NCBI Taxonomy" id="2509004"/>
    <lineage>
        <taxon>Bacteria</taxon>
        <taxon>Pseudomonadati</taxon>
        <taxon>Bacteroidota</taxon>
        <taxon>Flavobacteriia</taxon>
        <taxon>Flavobacteriales</taxon>
        <taxon>Weeksellaceae</taxon>
        <taxon>Apibacter</taxon>
    </lineage>
</organism>
<evidence type="ECO:0000313" key="3">
    <source>
        <dbReference type="EMBL" id="TWP29809.1"/>
    </source>
</evidence>
<dbReference type="AlphaFoldDB" id="A0A563DI97"/>
<dbReference type="InterPro" id="IPR050266">
    <property type="entry name" value="AB_hydrolase_sf"/>
</dbReference>
<evidence type="ECO:0000259" key="2">
    <source>
        <dbReference type="Pfam" id="PF00561"/>
    </source>
</evidence>
<sequence>MPLIKINNKNVNVLELNPEGKSTIVMIHGMFTNSSIFYFNIAPILAKKFRIIMYDLKSHGLSEKVDHGYDLKTLSKDFIDLLEEFKLEKVSIVGYSFGGLIALYIAIYYPEKIERIAIIDSPLTNRDEETDKVLEKYGNEFLELYMKNYSISTNIKPNHKQLEKNRRLYNFLLHETTLPKDLMTDEHFTSKENMEKVKHETLLLYGNQSDCLPDGEFLNNSIPKSKFFIGNGDHNIPIQNHVWINEKLSTFFNI</sequence>
<dbReference type="OrthoDB" id="9780932at2"/>
<dbReference type="PANTHER" id="PTHR43798">
    <property type="entry name" value="MONOACYLGLYCEROL LIPASE"/>
    <property type="match status" value="1"/>
</dbReference>
<dbReference type="Gene3D" id="3.40.50.1820">
    <property type="entry name" value="alpha/beta hydrolase"/>
    <property type="match status" value="1"/>
</dbReference>
<feature type="domain" description="AB hydrolase-1" evidence="2">
    <location>
        <begin position="23"/>
        <end position="145"/>
    </location>
</feature>
<feature type="transmembrane region" description="Helical" evidence="1">
    <location>
        <begin position="24"/>
        <end position="46"/>
    </location>
</feature>
<dbReference type="Pfam" id="PF00561">
    <property type="entry name" value="Abhydrolase_1"/>
    <property type="match status" value="1"/>
</dbReference>
<protein>
    <submittedName>
        <fullName evidence="3">Alpha/beta hydrolase</fullName>
    </submittedName>
</protein>
<feature type="transmembrane region" description="Helical" evidence="1">
    <location>
        <begin position="92"/>
        <end position="109"/>
    </location>
</feature>
<keyword evidence="1" id="KW-0812">Transmembrane</keyword>